<feature type="binding site" evidence="15">
    <location>
        <position position="51"/>
    </location>
    <ligand>
        <name>NADPH</name>
        <dbReference type="ChEBI" id="CHEBI:57783"/>
    </ligand>
</feature>
<dbReference type="InterPro" id="IPR006109">
    <property type="entry name" value="G3P_DH_NAD-dep_C"/>
</dbReference>
<evidence type="ECO:0000313" key="23">
    <source>
        <dbReference type="Proteomes" id="UP000003330"/>
    </source>
</evidence>
<comment type="caution">
    <text evidence="15">Lacks conserved residue(s) required for the propagation of feature annotation.</text>
</comment>
<comment type="caution">
    <text evidence="22">The sequence shown here is derived from an EMBL/GenBank/DDBJ whole genome shotgun (WGS) entry which is preliminary data.</text>
</comment>
<feature type="binding site" evidence="15">
    <location>
        <position position="258"/>
    </location>
    <ligand>
        <name>sn-glycerol 3-phosphate</name>
        <dbReference type="ChEBI" id="CHEBI:57597"/>
    </ligand>
</feature>
<keyword evidence="7 15" id="KW-0520">NAD</keyword>
<feature type="domain" description="Glycerol-3-phosphate dehydrogenase NAD-dependent C-terminal" evidence="21">
    <location>
        <begin position="183"/>
        <end position="322"/>
    </location>
</feature>
<keyword evidence="3 15" id="KW-0444">Lipid biosynthesis</keyword>
<dbReference type="EMBL" id="AEUX02000001">
    <property type="protein sequence ID" value="EHI70753.1"/>
    <property type="molecule type" value="Genomic_DNA"/>
</dbReference>
<evidence type="ECO:0000256" key="2">
    <source>
        <dbReference type="ARBA" id="ARBA00022490"/>
    </source>
</evidence>
<feature type="binding site" evidence="15">
    <location>
        <position position="282"/>
    </location>
    <ligand>
        <name>NADPH</name>
        <dbReference type="ChEBI" id="CHEBI:57783"/>
    </ligand>
</feature>
<evidence type="ECO:0000256" key="15">
    <source>
        <dbReference type="HAMAP-Rule" id="MF_00394"/>
    </source>
</evidence>
<comment type="pathway">
    <text evidence="15">Membrane lipid metabolism; glycerophospholipid metabolism.</text>
</comment>
<dbReference type="EC" id="1.1.1.94" evidence="12 15"/>
<evidence type="ECO:0000256" key="19">
    <source>
        <dbReference type="RuleBase" id="RU000437"/>
    </source>
</evidence>
<organism evidence="22 23">
    <name type="scientific">Streptococcus ictaluri 707-05</name>
    <dbReference type="NCBI Taxonomy" id="764299"/>
    <lineage>
        <taxon>Bacteria</taxon>
        <taxon>Bacillati</taxon>
        <taxon>Bacillota</taxon>
        <taxon>Bacilli</taxon>
        <taxon>Lactobacillales</taxon>
        <taxon>Streptococcaceae</taxon>
        <taxon>Streptococcus</taxon>
    </lineage>
</organism>
<dbReference type="NCBIfam" id="NF000941">
    <property type="entry name" value="PRK00094.1-3"/>
    <property type="match status" value="1"/>
</dbReference>
<dbReference type="Gene3D" id="3.40.50.720">
    <property type="entry name" value="NAD(P)-binding Rossmann-like Domain"/>
    <property type="match status" value="1"/>
</dbReference>
<dbReference type="OrthoDB" id="9812273at2"/>
<dbReference type="GO" id="GO:0141152">
    <property type="term" value="F:glycerol-3-phosphate dehydrogenase (NAD+) activity"/>
    <property type="evidence" value="ECO:0007669"/>
    <property type="project" value="RHEA"/>
</dbReference>
<evidence type="ECO:0000256" key="9">
    <source>
        <dbReference type="ARBA" id="ARBA00023209"/>
    </source>
</evidence>
<evidence type="ECO:0000256" key="8">
    <source>
        <dbReference type="ARBA" id="ARBA00023098"/>
    </source>
</evidence>
<evidence type="ECO:0000256" key="14">
    <source>
        <dbReference type="ARBA" id="ARBA00080511"/>
    </source>
</evidence>
<feature type="binding site" evidence="15">
    <location>
        <position position="143"/>
    </location>
    <ligand>
        <name>NADPH</name>
        <dbReference type="ChEBI" id="CHEBI:57783"/>
    </ligand>
</feature>
<name>G5JZJ7_9STRE</name>
<feature type="binding site" evidence="17">
    <location>
        <position position="108"/>
    </location>
    <ligand>
        <name>substrate</name>
    </ligand>
</feature>
<feature type="binding site" evidence="15">
    <location>
        <position position="108"/>
    </location>
    <ligand>
        <name>NADPH</name>
        <dbReference type="ChEBI" id="CHEBI:57783"/>
    </ligand>
</feature>
<keyword evidence="23" id="KW-1185">Reference proteome</keyword>
<dbReference type="GO" id="GO:0008654">
    <property type="term" value="P:phospholipid biosynthetic process"/>
    <property type="evidence" value="ECO:0007669"/>
    <property type="project" value="UniProtKB-KW"/>
</dbReference>
<evidence type="ECO:0000256" key="17">
    <source>
        <dbReference type="PIRSR" id="PIRSR000114-2"/>
    </source>
</evidence>
<evidence type="ECO:0000256" key="1">
    <source>
        <dbReference type="ARBA" id="ARBA00011009"/>
    </source>
</evidence>
<feature type="binding site" evidence="15">
    <location>
        <position position="259"/>
    </location>
    <ligand>
        <name>sn-glycerol 3-phosphate</name>
        <dbReference type="ChEBI" id="CHEBI:57597"/>
    </ligand>
</feature>
<evidence type="ECO:0000313" key="22">
    <source>
        <dbReference type="EMBL" id="EHI70753.1"/>
    </source>
</evidence>
<dbReference type="InterPro" id="IPR036291">
    <property type="entry name" value="NAD(P)-bd_dom_sf"/>
</dbReference>
<dbReference type="InterPro" id="IPR011128">
    <property type="entry name" value="G3P_DH_NAD-dep_N"/>
</dbReference>
<dbReference type="InterPro" id="IPR006168">
    <property type="entry name" value="G3P_DH_NAD-dep"/>
</dbReference>
<dbReference type="RefSeq" id="WP_008087007.1">
    <property type="nucleotide sequence ID" value="NZ_AEUX02000001.1"/>
</dbReference>
<evidence type="ECO:0000256" key="12">
    <source>
        <dbReference type="ARBA" id="ARBA00066687"/>
    </source>
</evidence>
<feature type="binding site" evidence="18">
    <location>
        <position position="258"/>
    </location>
    <ligand>
        <name>NAD(+)</name>
        <dbReference type="ChEBI" id="CHEBI:57540"/>
    </ligand>
</feature>
<keyword evidence="4 15" id="KW-0547">Nucleotide-binding</keyword>
<comment type="function">
    <text evidence="15">Catalyzes the reduction of the glycolytic intermediate dihydroxyacetone phosphate (DHAP) to sn-glycerol 3-phosphate (G3P), the key precursor for phospholipid synthesis.</text>
</comment>
<feature type="binding site" evidence="15">
    <location>
        <position position="247"/>
    </location>
    <ligand>
        <name>sn-glycerol 3-phosphate</name>
        <dbReference type="ChEBI" id="CHEBI:57597"/>
    </ligand>
</feature>
<dbReference type="GO" id="GO:0051287">
    <property type="term" value="F:NAD binding"/>
    <property type="evidence" value="ECO:0007669"/>
    <property type="project" value="InterPro"/>
</dbReference>
<dbReference type="HAMAP" id="MF_00394">
    <property type="entry name" value="NAD_Glyc3P_dehydrog"/>
    <property type="match status" value="1"/>
</dbReference>
<dbReference type="UniPathway" id="UPA00940"/>
<dbReference type="SUPFAM" id="SSF51735">
    <property type="entry name" value="NAD(P)-binding Rossmann-fold domains"/>
    <property type="match status" value="1"/>
</dbReference>
<keyword evidence="6 15" id="KW-0560">Oxidoreductase</keyword>
<evidence type="ECO:0000256" key="6">
    <source>
        <dbReference type="ARBA" id="ARBA00023002"/>
    </source>
</evidence>
<gene>
    <name evidence="15 22" type="primary">gpsA</name>
    <name evidence="22" type="ORF">STRIC_0709</name>
</gene>
<dbReference type="PROSITE" id="PS00957">
    <property type="entry name" value="NAD_G3PDH"/>
    <property type="match status" value="1"/>
</dbReference>
<dbReference type="NCBIfam" id="NF000942">
    <property type="entry name" value="PRK00094.1-4"/>
    <property type="match status" value="1"/>
</dbReference>
<evidence type="ECO:0000256" key="16">
    <source>
        <dbReference type="PIRSR" id="PIRSR000114-1"/>
    </source>
</evidence>
<dbReference type="Gene3D" id="1.10.1040.10">
    <property type="entry name" value="N-(1-d-carboxylethyl)-l-norvaline Dehydrogenase, domain 2"/>
    <property type="match status" value="1"/>
</dbReference>
<keyword evidence="5 15" id="KW-0521">NADP</keyword>
<feature type="binding site" evidence="15">
    <location>
        <position position="194"/>
    </location>
    <ligand>
        <name>sn-glycerol 3-phosphate</name>
        <dbReference type="ChEBI" id="CHEBI:57597"/>
    </ligand>
</feature>
<dbReference type="PANTHER" id="PTHR11728">
    <property type="entry name" value="GLYCEROL-3-PHOSPHATE DEHYDROGENASE"/>
    <property type="match status" value="1"/>
</dbReference>
<feature type="binding site" evidence="15">
    <location>
        <position position="108"/>
    </location>
    <ligand>
        <name>sn-glycerol 3-phosphate</name>
        <dbReference type="ChEBI" id="CHEBI:57597"/>
    </ligand>
</feature>
<accession>G5JZJ7</accession>
<feature type="binding site" evidence="15">
    <location>
        <position position="258"/>
    </location>
    <ligand>
        <name>NADPH</name>
        <dbReference type="ChEBI" id="CHEBI:57783"/>
    </ligand>
</feature>
<reference evidence="22 23" key="1">
    <citation type="journal article" date="2014" name="Int. J. Syst. Evol. Microbiol.">
        <title>Phylogenomics and the dynamic genome evolution of the genus Streptococcus.</title>
        <authorList>
            <consortium name="The Broad Institute Genome Sequencing Platform"/>
            <person name="Richards V.P."/>
            <person name="Palmer S.R."/>
            <person name="Pavinski Bitar P.D."/>
            <person name="Qin X."/>
            <person name="Weinstock G.M."/>
            <person name="Highlander S.K."/>
            <person name="Town C.D."/>
            <person name="Burne R.A."/>
            <person name="Stanhope M.J."/>
        </authorList>
    </citation>
    <scope>NUCLEOTIDE SEQUENCE [LARGE SCALE GENOMIC DNA]</scope>
    <source>
        <strain evidence="22 23">707-05</strain>
    </source>
</reference>
<feature type="binding site" evidence="15">
    <location>
        <position position="14"/>
    </location>
    <ligand>
        <name>NADPH</name>
        <dbReference type="ChEBI" id="CHEBI:57783"/>
    </ligand>
</feature>
<dbReference type="GO" id="GO:0141153">
    <property type="term" value="F:glycerol-3-phosphate dehydrogenase (NADP+) activity"/>
    <property type="evidence" value="ECO:0007669"/>
    <property type="project" value="RHEA"/>
</dbReference>
<dbReference type="Pfam" id="PF07479">
    <property type="entry name" value="NAD_Gly3P_dh_C"/>
    <property type="match status" value="1"/>
</dbReference>
<dbReference type="PIRSF" id="PIRSF000114">
    <property type="entry name" value="Glycerol-3-P_dh"/>
    <property type="match status" value="1"/>
</dbReference>
<dbReference type="NCBIfam" id="NF000940">
    <property type="entry name" value="PRK00094.1-2"/>
    <property type="match status" value="1"/>
</dbReference>
<feature type="binding site" evidence="18">
    <location>
        <position position="143"/>
    </location>
    <ligand>
        <name>NAD(+)</name>
        <dbReference type="ChEBI" id="CHEBI:57540"/>
    </ligand>
</feature>
<dbReference type="AlphaFoldDB" id="G5JZJ7"/>
<dbReference type="PRINTS" id="PR00077">
    <property type="entry name" value="GPDHDRGNASE"/>
</dbReference>
<protein>
    <recommendedName>
        <fullName evidence="13 15">Glycerol-3-phosphate dehydrogenase [NAD(P)+]</fullName>
        <ecNumber evidence="12 15">1.1.1.94</ecNumber>
    </recommendedName>
    <alternativeName>
        <fullName evidence="15">NAD(P)(+)-dependent glycerol-3-phosphate dehydrogenase</fullName>
    </alternativeName>
    <alternativeName>
        <fullName evidence="14 15">NAD(P)H-dependent dihydroxyacetone-phosphate reductase</fullName>
    </alternativeName>
</protein>
<evidence type="ECO:0000256" key="5">
    <source>
        <dbReference type="ARBA" id="ARBA00022857"/>
    </source>
</evidence>
<sequence length="338" mass="36650">MTKQKIAILGPGSWGTALSQVLNDNGHEARLWGNIPAQIDEINNQHTNTHYFKDIVLDDKIKATLDLKEALADVDAVLFVVPTKVTRLVAQQVAQVLDHKVVVMHASKGLEPGTHERLSTILEEEIPSDLRSDIVVVSGPSHAEETIVRDITLITAASKDIEAAKYVQSLFSNHYFRLYTNPDVIGVETAGALKNIIAVGAGALHGLGYGDNAKAAVITRGLAEITRLGVKLGADPLTYSGLSGVGDLIVTGTSVHSRNWRAGDALGRGEKLEDIERNMGMVIEGISTTKVAYEIAQELGVYMPITSAIYKSIYEGADIKESILGMMSNEFRSENEWY</sequence>
<feature type="binding site" evidence="18">
    <location>
        <begin position="10"/>
        <end position="15"/>
    </location>
    <ligand>
        <name>NAD(+)</name>
        <dbReference type="ChEBI" id="CHEBI:57540"/>
    </ligand>
</feature>
<evidence type="ECO:0000259" key="20">
    <source>
        <dbReference type="Pfam" id="PF01210"/>
    </source>
</evidence>
<evidence type="ECO:0000256" key="3">
    <source>
        <dbReference type="ARBA" id="ARBA00022516"/>
    </source>
</evidence>
<dbReference type="FunFam" id="1.10.1040.10:FF:000001">
    <property type="entry name" value="Glycerol-3-phosphate dehydrogenase [NAD(P)+]"/>
    <property type="match status" value="1"/>
</dbReference>
<dbReference type="GO" id="GO:0005975">
    <property type="term" value="P:carbohydrate metabolic process"/>
    <property type="evidence" value="ECO:0007669"/>
    <property type="project" value="InterPro"/>
</dbReference>
<evidence type="ECO:0000256" key="13">
    <source>
        <dbReference type="ARBA" id="ARBA00069372"/>
    </source>
</evidence>
<proteinExistence type="inferred from homology"/>
<dbReference type="InterPro" id="IPR013328">
    <property type="entry name" value="6PGD_dom2"/>
</dbReference>
<comment type="catalytic activity">
    <reaction evidence="11">
        <text>sn-glycerol 3-phosphate + NADP(+) = dihydroxyacetone phosphate + NADPH + H(+)</text>
        <dbReference type="Rhea" id="RHEA:11096"/>
        <dbReference type="ChEBI" id="CHEBI:15378"/>
        <dbReference type="ChEBI" id="CHEBI:57597"/>
        <dbReference type="ChEBI" id="CHEBI:57642"/>
        <dbReference type="ChEBI" id="CHEBI:57783"/>
        <dbReference type="ChEBI" id="CHEBI:58349"/>
        <dbReference type="EC" id="1.1.1.94"/>
    </reaction>
    <physiologicalReaction direction="right-to-left" evidence="11">
        <dbReference type="Rhea" id="RHEA:11098"/>
    </physiologicalReaction>
</comment>
<evidence type="ECO:0000256" key="7">
    <source>
        <dbReference type="ARBA" id="ARBA00023027"/>
    </source>
</evidence>
<feature type="binding site" evidence="15">
    <location>
        <position position="139"/>
    </location>
    <ligand>
        <name>sn-glycerol 3-phosphate</name>
        <dbReference type="ChEBI" id="CHEBI:57597"/>
    </ligand>
</feature>
<feature type="active site" description="Proton acceptor" evidence="15 16">
    <location>
        <position position="194"/>
    </location>
</feature>
<evidence type="ECO:0000256" key="18">
    <source>
        <dbReference type="PIRSR" id="PIRSR000114-3"/>
    </source>
</evidence>
<evidence type="ECO:0000256" key="11">
    <source>
        <dbReference type="ARBA" id="ARBA00052716"/>
    </source>
</evidence>
<dbReference type="PANTHER" id="PTHR11728:SF1">
    <property type="entry name" value="GLYCEROL-3-PHOSPHATE DEHYDROGENASE [NAD(+)] 2, CHLOROPLASTIC"/>
    <property type="match status" value="1"/>
</dbReference>
<feature type="binding site" evidence="15">
    <location>
        <position position="13"/>
    </location>
    <ligand>
        <name>NADPH</name>
        <dbReference type="ChEBI" id="CHEBI:57783"/>
    </ligand>
</feature>
<evidence type="ECO:0000256" key="10">
    <source>
        <dbReference type="ARBA" id="ARBA00023264"/>
    </source>
</evidence>
<dbReference type="FunFam" id="3.40.50.720:FF:000019">
    <property type="entry name" value="Glycerol-3-phosphate dehydrogenase [NAD(P)+]"/>
    <property type="match status" value="1"/>
</dbReference>
<dbReference type="GO" id="GO:0005829">
    <property type="term" value="C:cytosol"/>
    <property type="evidence" value="ECO:0007669"/>
    <property type="project" value="TreeGrafter"/>
</dbReference>
<feature type="binding site" evidence="15">
    <location>
        <position position="257"/>
    </location>
    <ligand>
        <name>sn-glycerol 3-phosphate</name>
        <dbReference type="ChEBI" id="CHEBI:57597"/>
    </ligand>
</feature>
<dbReference type="SUPFAM" id="SSF48179">
    <property type="entry name" value="6-phosphogluconate dehydrogenase C-terminal domain-like"/>
    <property type="match status" value="1"/>
</dbReference>
<feature type="binding site" evidence="17">
    <location>
        <begin position="258"/>
        <end position="259"/>
    </location>
    <ligand>
        <name>substrate</name>
    </ligand>
</feature>
<dbReference type="STRING" id="764299.STRIC_0709"/>
<feature type="binding site" evidence="15">
    <location>
        <position position="284"/>
    </location>
    <ligand>
        <name>NADPH</name>
        <dbReference type="ChEBI" id="CHEBI:57783"/>
    </ligand>
</feature>
<keyword evidence="10 15" id="KW-1208">Phospholipid metabolism</keyword>
<evidence type="ECO:0000256" key="4">
    <source>
        <dbReference type="ARBA" id="ARBA00022741"/>
    </source>
</evidence>
<comment type="similarity">
    <text evidence="1 15 19">Belongs to the NAD-dependent glycerol-3-phosphate dehydrogenase family.</text>
</comment>
<dbReference type="eggNOG" id="COG0240">
    <property type="taxonomic scope" value="Bacteria"/>
</dbReference>
<feature type="domain" description="Glycerol-3-phosphate dehydrogenase NAD-dependent N-terminal" evidence="20">
    <location>
        <begin position="5"/>
        <end position="163"/>
    </location>
</feature>
<keyword evidence="8 15" id="KW-0443">Lipid metabolism</keyword>
<dbReference type="GO" id="GO:0046168">
    <property type="term" value="P:glycerol-3-phosphate catabolic process"/>
    <property type="evidence" value="ECO:0007669"/>
    <property type="project" value="InterPro"/>
</dbReference>
<keyword evidence="9 15" id="KW-0594">Phospholipid biosynthesis</keyword>
<dbReference type="Pfam" id="PF01210">
    <property type="entry name" value="NAD_Gly3P_dh_N"/>
    <property type="match status" value="1"/>
</dbReference>
<comment type="subcellular location">
    <subcellularLocation>
        <location evidence="15">Cytoplasm</location>
    </subcellularLocation>
</comment>
<dbReference type="InterPro" id="IPR008927">
    <property type="entry name" value="6-PGluconate_DH-like_C_sf"/>
</dbReference>
<comment type="catalytic activity">
    <reaction evidence="15">
        <text>sn-glycerol 3-phosphate + NAD(+) = dihydroxyacetone phosphate + NADH + H(+)</text>
        <dbReference type="Rhea" id="RHEA:11092"/>
        <dbReference type="ChEBI" id="CHEBI:15378"/>
        <dbReference type="ChEBI" id="CHEBI:57540"/>
        <dbReference type="ChEBI" id="CHEBI:57597"/>
        <dbReference type="ChEBI" id="CHEBI:57642"/>
        <dbReference type="ChEBI" id="CHEBI:57945"/>
        <dbReference type="EC" id="1.1.1.94"/>
    </reaction>
</comment>
<dbReference type="GO" id="GO:0046167">
    <property type="term" value="P:glycerol-3-phosphate biosynthetic process"/>
    <property type="evidence" value="ECO:0007669"/>
    <property type="project" value="UniProtKB-UniRule"/>
</dbReference>
<dbReference type="Proteomes" id="UP000003330">
    <property type="component" value="Unassembled WGS sequence"/>
</dbReference>
<keyword evidence="2 15" id="KW-0963">Cytoplasm</keyword>
<evidence type="ECO:0000259" key="21">
    <source>
        <dbReference type="Pfam" id="PF07479"/>
    </source>
</evidence>
<dbReference type="GO" id="GO:0006650">
    <property type="term" value="P:glycerophospholipid metabolic process"/>
    <property type="evidence" value="ECO:0007669"/>
    <property type="project" value="UniProtKB-UniRule"/>
</dbReference>
<feature type="binding site" evidence="15">
    <location>
        <position position="141"/>
    </location>
    <ligand>
        <name>sn-glycerol 3-phosphate</name>
        <dbReference type="ChEBI" id="CHEBI:57597"/>
    </ligand>
</feature>